<evidence type="ECO:0000313" key="2">
    <source>
        <dbReference type="Proteomes" id="UP000265100"/>
    </source>
</evidence>
<organism evidence="1 2">
    <name type="scientific">Astatotilapia calliptera</name>
    <name type="common">Eastern happy</name>
    <name type="synonym">Chromis callipterus</name>
    <dbReference type="NCBI Taxonomy" id="8154"/>
    <lineage>
        <taxon>Eukaryota</taxon>
        <taxon>Metazoa</taxon>
        <taxon>Chordata</taxon>
        <taxon>Craniata</taxon>
        <taxon>Vertebrata</taxon>
        <taxon>Euteleostomi</taxon>
        <taxon>Actinopterygii</taxon>
        <taxon>Neopterygii</taxon>
        <taxon>Teleostei</taxon>
        <taxon>Neoteleostei</taxon>
        <taxon>Acanthomorphata</taxon>
        <taxon>Ovalentaria</taxon>
        <taxon>Cichlomorphae</taxon>
        <taxon>Cichliformes</taxon>
        <taxon>Cichlidae</taxon>
        <taxon>African cichlids</taxon>
        <taxon>Pseudocrenilabrinae</taxon>
        <taxon>Haplochromini</taxon>
        <taxon>Astatotilapia</taxon>
    </lineage>
</organism>
<dbReference type="AlphaFoldDB" id="A0A3P8NZM9"/>
<keyword evidence="2" id="KW-1185">Reference proteome</keyword>
<dbReference type="STRING" id="8154.ENSACLP00000010195"/>
<name>A0A3P8NZM9_ASTCA</name>
<dbReference type="Gene3D" id="2.40.128.20">
    <property type="match status" value="1"/>
</dbReference>
<reference evidence="1" key="1">
    <citation type="submission" date="2025-08" db="UniProtKB">
        <authorList>
            <consortium name="Ensembl"/>
        </authorList>
    </citation>
    <scope>IDENTIFICATION</scope>
</reference>
<proteinExistence type="predicted"/>
<reference evidence="1" key="2">
    <citation type="submission" date="2025-09" db="UniProtKB">
        <authorList>
            <consortium name="Ensembl"/>
        </authorList>
    </citation>
    <scope>IDENTIFICATION</scope>
</reference>
<dbReference type="Ensembl" id="ENSACLT00000010439.2">
    <property type="protein sequence ID" value="ENSACLP00000010195.2"/>
    <property type="gene ID" value="ENSACLG00000006963.2"/>
</dbReference>
<dbReference type="Proteomes" id="UP000265100">
    <property type="component" value="Unplaced"/>
</dbReference>
<accession>A0A3P8NZM9</accession>
<dbReference type="InterPro" id="IPR012674">
    <property type="entry name" value="Calycin"/>
</dbReference>
<protein>
    <submittedName>
        <fullName evidence="1">Uncharacterized protein</fullName>
    </submittedName>
</protein>
<evidence type="ECO:0000313" key="1">
    <source>
        <dbReference type="Ensembl" id="ENSACLP00000010195.2"/>
    </source>
</evidence>
<dbReference type="GeneTree" id="ENSGT00940000177417"/>
<sequence length="132" mass="14456">MTAVCSHFKWFAVTKPTGSPAMVEPTEDGLKVASSFPLDTCWKMETLATKTDVHGFVTEMRVVDGKPDEYGLNHSINTGRNLHHVASQEVVLDLSAEVQAALLADGILPENVLHLPKTRTFYIGAEVLYKTA</sequence>